<keyword evidence="2" id="KW-1185">Reference proteome</keyword>
<evidence type="ECO:0000313" key="2">
    <source>
        <dbReference type="Proteomes" id="UP001054945"/>
    </source>
</evidence>
<dbReference type="EMBL" id="BPLR01016206">
    <property type="protein sequence ID" value="GIY82071.1"/>
    <property type="molecule type" value="Genomic_DNA"/>
</dbReference>
<gene>
    <name evidence="1" type="ORF">CEXT_324811</name>
</gene>
<sequence length="77" mass="8768">MIGVFSVPFPREREFVANVHPSRRANLCHPQCVGGFWNGRQAASESLGEKYLGSYYFSPSLLSSFPREDFLEGRRNN</sequence>
<comment type="caution">
    <text evidence="1">The sequence shown here is derived from an EMBL/GenBank/DDBJ whole genome shotgun (WGS) entry which is preliminary data.</text>
</comment>
<name>A0AAV4WGT0_CAEEX</name>
<evidence type="ECO:0000313" key="1">
    <source>
        <dbReference type="EMBL" id="GIY82071.1"/>
    </source>
</evidence>
<proteinExistence type="predicted"/>
<accession>A0AAV4WGT0</accession>
<protein>
    <submittedName>
        <fullName evidence="1">Uncharacterized protein</fullName>
    </submittedName>
</protein>
<organism evidence="1 2">
    <name type="scientific">Caerostris extrusa</name>
    <name type="common">Bark spider</name>
    <name type="synonym">Caerostris bankana</name>
    <dbReference type="NCBI Taxonomy" id="172846"/>
    <lineage>
        <taxon>Eukaryota</taxon>
        <taxon>Metazoa</taxon>
        <taxon>Ecdysozoa</taxon>
        <taxon>Arthropoda</taxon>
        <taxon>Chelicerata</taxon>
        <taxon>Arachnida</taxon>
        <taxon>Araneae</taxon>
        <taxon>Araneomorphae</taxon>
        <taxon>Entelegynae</taxon>
        <taxon>Araneoidea</taxon>
        <taxon>Araneidae</taxon>
        <taxon>Caerostris</taxon>
    </lineage>
</organism>
<dbReference type="AlphaFoldDB" id="A0AAV4WGT0"/>
<reference evidence="1 2" key="1">
    <citation type="submission" date="2021-06" db="EMBL/GenBank/DDBJ databases">
        <title>Caerostris extrusa draft genome.</title>
        <authorList>
            <person name="Kono N."/>
            <person name="Arakawa K."/>
        </authorList>
    </citation>
    <scope>NUCLEOTIDE SEQUENCE [LARGE SCALE GENOMIC DNA]</scope>
</reference>
<dbReference type="Proteomes" id="UP001054945">
    <property type="component" value="Unassembled WGS sequence"/>
</dbReference>